<evidence type="ECO:0000256" key="1">
    <source>
        <dbReference type="SAM" id="Phobius"/>
    </source>
</evidence>
<name>L0EUY7_LIBCB</name>
<feature type="transmembrane region" description="Helical" evidence="1">
    <location>
        <begin position="74"/>
        <end position="95"/>
    </location>
</feature>
<accession>L0EUY7</accession>
<dbReference type="PATRIC" id="fig|1215343.11.peg.490"/>
<dbReference type="EMBL" id="CP003789">
    <property type="protein sequence ID" value="AGA64473.1"/>
    <property type="molecule type" value="Genomic_DNA"/>
</dbReference>
<organism evidence="2 3">
    <name type="scientific">Liberibacter crescens (strain BT-1)</name>
    <dbReference type="NCBI Taxonomy" id="1215343"/>
    <lineage>
        <taxon>Bacteria</taxon>
        <taxon>Pseudomonadati</taxon>
        <taxon>Pseudomonadota</taxon>
        <taxon>Alphaproteobacteria</taxon>
        <taxon>Hyphomicrobiales</taxon>
        <taxon>Rhizobiaceae</taxon>
        <taxon>Liberibacter</taxon>
    </lineage>
</organism>
<dbReference type="AlphaFoldDB" id="L0EUY7"/>
<dbReference type="HOGENOM" id="CLU_2302429_0_0_5"/>
<keyword evidence="1" id="KW-0472">Membrane</keyword>
<gene>
    <name evidence="2" type="ordered locus">B488_04810</name>
</gene>
<sequence>MSNAAEKRESYDRTNDHEVRITLLERGLENIDKRFDKLEAKIDASISTLGAKIEAQGKEIAEVKGKISQMPTTFQLIGIIITVVLAVMTASFTLLKFGAPFLEH</sequence>
<reference evidence="2 3" key="1">
    <citation type="journal article" date="2012" name="Stand. Genomic Sci.">
        <title>Complete genome sequence of Liberibacter crescens BT-1.</title>
        <authorList>
            <person name="Leonard M.T."/>
            <person name="Fagen J.R."/>
            <person name="Davis-Richardson A.G."/>
            <person name="Davis M.J."/>
            <person name="Triplett E.W."/>
        </authorList>
    </citation>
    <scope>NUCLEOTIDE SEQUENCE [LARGE SCALE GENOMIC DNA]</scope>
    <source>
        <strain evidence="2 3">BT-1</strain>
    </source>
</reference>
<evidence type="ECO:0000313" key="2">
    <source>
        <dbReference type="EMBL" id="AGA64473.1"/>
    </source>
</evidence>
<dbReference type="Proteomes" id="UP000010799">
    <property type="component" value="Chromosome"/>
</dbReference>
<dbReference type="KEGG" id="lcc:B488_04810"/>
<proteinExistence type="predicted"/>
<keyword evidence="3" id="KW-1185">Reference proteome</keyword>
<protein>
    <submittedName>
        <fullName evidence="2">Uncharacterized protein</fullName>
    </submittedName>
</protein>
<keyword evidence="1" id="KW-0812">Transmembrane</keyword>
<keyword evidence="1" id="KW-1133">Transmembrane helix</keyword>
<dbReference type="Gene3D" id="1.20.5.340">
    <property type="match status" value="1"/>
</dbReference>
<evidence type="ECO:0000313" key="3">
    <source>
        <dbReference type="Proteomes" id="UP000010799"/>
    </source>
</evidence>